<dbReference type="OrthoDB" id="5394679at2759"/>
<organism evidence="1 2">
    <name type="scientific">Alectoria fallacina</name>
    <dbReference type="NCBI Taxonomy" id="1903189"/>
    <lineage>
        <taxon>Eukaryota</taxon>
        <taxon>Fungi</taxon>
        <taxon>Dikarya</taxon>
        <taxon>Ascomycota</taxon>
        <taxon>Pezizomycotina</taxon>
        <taxon>Lecanoromycetes</taxon>
        <taxon>OSLEUM clade</taxon>
        <taxon>Lecanoromycetidae</taxon>
        <taxon>Lecanorales</taxon>
        <taxon>Lecanorineae</taxon>
        <taxon>Parmeliaceae</taxon>
        <taxon>Alectoria</taxon>
    </lineage>
</organism>
<sequence length="76" mass="8066">MLGITLKYAHHQNAYATTANSLDMNQTGVRIHARPTPSNATIARVLGTSRQTARLCALAAPALEVDAAILVANRVI</sequence>
<proteinExistence type="predicted"/>
<comment type="caution">
    <text evidence="1">The sequence shown here is derived from an EMBL/GenBank/DDBJ whole genome shotgun (WGS) entry which is preliminary data.</text>
</comment>
<keyword evidence="2" id="KW-1185">Reference proteome</keyword>
<dbReference type="AlphaFoldDB" id="A0A8H3ENS3"/>
<evidence type="ECO:0000313" key="1">
    <source>
        <dbReference type="EMBL" id="CAF9906231.1"/>
    </source>
</evidence>
<protein>
    <submittedName>
        <fullName evidence="1">Uncharacterized protein</fullName>
    </submittedName>
</protein>
<accession>A0A8H3ENS3</accession>
<reference evidence="1" key="1">
    <citation type="submission" date="2021-03" db="EMBL/GenBank/DDBJ databases">
        <authorList>
            <person name="Tagirdzhanova G."/>
        </authorList>
    </citation>
    <scope>NUCLEOTIDE SEQUENCE</scope>
</reference>
<dbReference type="EMBL" id="CAJPDR010000016">
    <property type="protein sequence ID" value="CAF9906231.1"/>
    <property type="molecule type" value="Genomic_DNA"/>
</dbReference>
<evidence type="ECO:0000313" key="2">
    <source>
        <dbReference type="Proteomes" id="UP000664203"/>
    </source>
</evidence>
<dbReference type="Proteomes" id="UP000664203">
    <property type="component" value="Unassembled WGS sequence"/>
</dbReference>
<gene>
    <name evidence="1" type="ORF">ALECFALPRED_002167</name>
</gene>
<name>A0A8H3ENS3_9LECA</name>